<feature type="compositionally biased region" description="Polar residues" evidence="15">
    <location>
        <begin position="502"/>
        <end position="516"/>
    </location>
</feature>
<accession>A0A821X5F2</accession>
<dbReference type="Gene3D" id="3.30.40.10">
    <property type="entry name" value="Zinc/RING finger domain, C3HC4 (zinc finger)"/>
    <property type="match status" value="1"/>
</dbReference>
<dbReference type="GO" id="GO:0031490">
    <property type="term" value="F:chromatin DNA binding"/>
    <property type="evidence" value="ECO:0007669"/>
    <property type="project" value="TreeGrafter"/>
</dbReference>
<evidence type="ECO:0000256" key="2">
    <source>
        <dbReference type="ARBA" id="ARBA00007025"/>
    </source>
</evidence>
<dbReference type="GO" id="GO:0016787">
    <property type="term" value="F:hydrolase activity"/>
    <property type="evidence" value="ECO:0007669"/>
    <property type="project" value="UniProtKB-KW"/>
</dbReference>
<dbReference type="GO" id="GO:0005524">
    <property type="term" value="F:ATP binding"/>
    <property type="evidence" value="ECO:0007669"/>
    <property type="project" value="UniProtKB-KW"/>
</dbReference>
<comment type="subcellular location">
    <subcellularLocation>
        <location evidence="1">Nucleus</location>
    </subcellularLocation>
</comment>
<evidence type="ECO:0000313" key="18">
    <source>
        <dbReference type="Proteomes" id="UP000663880"/>
    </source>
</evidence>
<feature type="domain" description="PHD-type" evidence="16">
    <location>
        <begin position="52"/>
        <end position="190"/>
    </location>
</feature>
<keyword evidence="3" id="KW-0479">Metal-binding</keyword>
<comment type="similarity">
    <text evidence="2">Belongs to the SNF2/RAD54 helicase family.</text>
</comment>
<evidence type="ECO:0000256" key="10">
    <source>
        <dbReference type="ARBA" id="ARBA00023125"/>
    </source>
</evidence>
<dbReference type="AlphaFoldDB" id="A0A821X5F2"/>
<gene>
    <name evidence="17" type="ORF">PMACD_LOCUS14311</name>
</gene>
<keyword evidence="9" id="KW-0067">ATP-binding</keyword>
<dbReference type="InterPro" id="IPR011011">
    <property type="entry name" value="Znf_FYVE_PHD"/>
</dbReference>
<protein>
    <recommendedName>
        <fullName evidence="16">PHD-type domain-containing protein</fullName>
    </recommendedName>
</protein>
<dbReference type="GO" id="GO:0006281">
    <property type="term" value="P:DNA repair"/>
    <property type="evidence" value="ECO:0007669"/>
    <property type="project" value="UniProtKB-KW"/>
</dbReference>
<evidence type="ECO:0000256" key="8">
    <source>
        <dbReference type="ARBA" id="ARBA00022833"/>
    </source>
</evidence>
<dbReference type="PANTHER" id="PTHR46357">
    <property type="entry name" value="TRANSCRIPTIONAL REGULATOR ATRX"/>
    <property type="match status" value="1"/>
</dbReference>
<dbReference type="CDD" id="cd11726">
    <property type="entry name" value="ADDz_ATRX"/>
    <property type="match status" value="1"/>
</dbReference>
<dbReference type="InterPro" id="IPR025766">
    <property type="entry name" value="ADD"/>
</dbReference>
<keyword evidence="4" id="KW-0547">Nucleotide-binding</keyword>
<dbReference type="GO" id="GO:0031297">
    <property type="term" value="P:replication fork processing"/>
    <property type="evidence" value="ECO:0007669"/>
    <property type="project" value="TreeGrafter"/>
</dbReference>
<evidence type="ECO:0000256" key="4">
    <source>
        <dbReference type="ARBA" id="ARBA00022741"/>
    </source>
</evidence>
<keyword evidence="18" id="KW-1185">Reference proteome</keyword>
<dbReference type="Proteomes" id="UP000663880">
    <property type="component" value="Unassembled WGS sequence"/>
</dbReference>
<dbReference type="GO" id="GO:0003678">
    <property type="term" value="F:DNA helicase activity"/>
    <property type="evidence" value="ECO:0007669"/>
    <property type="project" value="UniProtKB-EC"/>
</dbReference>
<feature type="region of interest" description="Disordered" evidence="15">
    <location>
        <begin position="817"/>
        <end position="836"/>
    </location>
</feature>
<feature type="region of interest" description="Disordered" evidence="15">
    <location>
        <begin position="1"/>
        <end position="35"/>
    </location>
</feature>
<dbReference type="GO" id="GO:0005634">
    <property type="term" value="C:nucleus"/>
    <property type="evidence" value="ECO:0007669"/>
    <property type="project" value="UniProtKB-SubCell"/>
</dbReference>
<dbReference type="InterPro" id="IPR041430">
    <property type="entry name" value="ADD_ATRX"/>
</dbReference>
<dbReference type="InterPro" id="IPR017907">
    <property type="entry name" value="Znf_RING_CS"/>
</dbReference>
<keyword evidence="12" id="KW-0539">Nucleus</keyword>
<dbReference type="GO" id="GO:0005721">
    <property type="term" value="C:pericentric heterochromatin"/>
    <property type="evidence" value="ECO:0007669"/>
    <property type="project" value="TreeGrafter"/>
</dbReference>
<keyword evidence="14" id="KW-0175">Coiled coil</keyword>
<dbReference type="GO" id="GO:0010468">
    <property type="term" value="P:regulation of gene expression"/>
    <property type="evidence" value="ECO:0007669"/>
    <property type="project" value="UniProtKB-ARBA"/>
</dbReference>
<dbReference type="InterPro" id="IPR052131">
    <property type="entry name" value="ATRX_domain-containing"/>
</dbReference>
<feature type="region of interest" description="Disordered" evidence="15">
    <location>
        <begin position="502"/>
        <end position="551"/>
    </location>
</feature>
<keyword evidence="5" id="KW-0227">DNA damage</keyword>
<dbReference type="InterPro" id="IPR013083">
    <property type="entry name" value="Znf_RING/FYVE/PHD"/>
</dbReference>
<dbReference type="Pfam" id="PF17981">
    <property type="entry name" value="ADD_ATRX"/>
    <property type="match status" value="1"/>
</dbReference>
<evidence type="ECO:0000256" key="11">
    <source>
        <dbReference type="ARBA" id="ARBA00023204"/>
    </source>
</evidence>
<name>A0A821X5F2_9NEOP</name>
<evidence type="ECO:0000256" key="13">
    <source>
        <dbReference type="ARBA" id="ARBA00047995"/>
    </source>
</evidence>
<dbReference type="OrthoDB" id="6286493at2759"/>
<dbReference type="PANTHER" id="PTHR46357:SF1">
    <property type="entry name" value="TRANSCRIPTIONAL REGULATOR ATRX"/>
    <property type="match status" value="1"/>
</dbReference>
<feature type="compositionally biased region" description="Acidic residues" evidence="15">
    <location>
        <begin position="825"/>
        <end position="836"/>
    </location>
</feature>
<keyword evidence="7" id="KW-0378">Hydrolase</keyword>
<evidence type="ECO:0000256" key="15">
    <source>
        <dbReference type="SAM" id="MobiDB-lite"/>
    </source>
</evidence>
<reference evidence="17" key="1">
    <citation type="submission" date="2021-02" db="EMBL/GenBank/DDBJ databases">
        <authorList>
            <person name="Steward A R."/>
        </authorList>
    </citation>
    <scope>NUCLEOTIDE SEQUENCE</scope>
</reference>
<evidence type="ECO:0000256" key="7">
    <source>
        <dbReference type="ARBA" id="ARBA00022801"/>
    </source>
</evidence>
<keyword evidence="10" id="KW-0238">DNA-binding</keyword>
<comment type="catalytic activity">
    <reaction evidence="13">
        <text>ATP + H2O = ADP + phosphate + H(+)</text>
        <dbReference type="Rhea" id="RHEA:13065"/>
        <dbReference type="ChEBI" id="CHEBI:15377"/>
        <dbReference type="ChEBI" id="CHEBI:15378"/>
        <dbReference type="ChEBI" id="CHEBI:30616"/>
        <dbReference type="ChEBI" id="CHEBI:43474"/>
        <dbReference type="ChEBI" id="CHEBI:456216"/>
        <dbReference type="EC" id="3.6.4.12"/>
    </reaction>
</comment>
<evidence type="ECO:0000256" key="1">
    <source>
        <dbReference type="ARBA" id="ARBA00004123"/>
    </source>
</evidence>
<evidence type="ECO:0000256" key="3">
    <source>
        <dbReference type="ARBA" id="ARBA00022723"/>
    </source>
</evidence>
<evidence type="ECO:0000256" key="14">
    <source>
        <dbReference type="SAM" id="Coils"/>
    </source>
</evidence>
<proteinExistence type="inferred from homology"/>
<keyword evidence="8" id="KW-0862">Zinc</keyword>
<dbReference type="PROSITE" id="PS51533">
    <property type="entry name" value="ADD"/>
    <property type="match status" value="1"/>
</dbReference>
<evidence type="ECO:0000259" key="16">
    <source>
        <dbReference type="PROSITE" id="PS51533"/>
    </source>
</evidence>
<sequence length="861" mass="97202">MNETNSEALADSEKPVQVSDNVPFPPFPAPADDDFEEDISKDERSYYITKFKDLNTIIHMKVHCTACDRHIGICPKNESNMKTHPMLRTLMCQNCYSFYNSGEFEKGDDGSELYCRWCGQGGQVYCCSDCPHVFCAKCIKRNMGPAKIREIEEVDDWKCFKCNSTCLRDLRAICWAALRYCDFKNRMAYKTEDSKLKESYLKEISEDVSECCRSKYRRKERLEAKKKEAEAKKAAVAVVSKLPPTIMVKKFASINSDDVNKPELKKAQKRSASPKMKPNIILKNPISVSPKVTNTFHVAPMKKVRLPSNMMNPIRILNERKPVPQNTLIKIRPKGNFQNNMFNGISTSTPFSNVMFNNDNINLSLDSLTQGLDMSSIQNMSGASQDELVCTPDFPMEPLCEVTEDNTDDDVQCITPGPVTPKTLSTQKPIALSDVLPENIIQMTENDVTVNSVTGGLKFRVDPQTLSSNKMYRLPDGRIFAINANPTMPGGYSATIVAITETNRPKTNSSNKSSRGTPPPLRIIKNNPANRKKVSKHKSPKARRSDTTQREADLSVPVEWYRYNLIDAIDALEYSLTRLHKLKKEANTSFLRTRTVNEMRNLHRSFDTLLNTSSHRFKEIRDTLTKGFKQYLIKKCQENSEEEDDDDVEILPDLDEDPICIDENSLDSFCNETQEVDLTEGGSEHNDSREKAAHLASITQEIHENDIKEIISEKIEEVDTSKDIASDAKLNGEKSAVLKSQRNISIQILTDPLSNKDKDFAVTNSTNSKQAEDKNEKVDEKVVENKNKSIIEDTPKDKEDIVDSEVTKTVKTNVKEEKVTNGNNEDIDASDNTIDDLLNEAETKEASKESVMDISDDVKES</sequence>
<dbReference type="PROSITE" id="PS00518">
    <property type="entry name" value="ZF_RING_1"/>
    <property type="match status" value="1"/>
</dbReference>
<dbReference type="GO" id="GO:0006338">
    <property type="term" value="P:chromatin remodeling"/>
    <property type="evidence" value="ECO:0007669"/>
    <property type="project" value="TreeGrafter"/>
</dbReference>
<feature type="coiled-coil region" evidence="14">
    <location>
        <begin position="212"/>
        <end position="239"/>
    </location>
</feature>
<feature type="compositionally biased region" description="Basic residues" evidence="15">
    <location>
        <begin position="530"/>
        <end position="542"/>
    </location>
</feature>
<organism evidence="17 18">
    <name type="scientific">Pieris macdunnoughi</name>
    <dbReference type="NCBI Taxonomy" id="345717"/>
    <lineage>
        <taxon>Eukaryota</taxon>
        <taxon>Metazoa</taxon>
        <taxon>Ecdysozoa</taxon>
        <taxon>Arthropoda</taxon>
        <taxon>Hexapoda</taxon>
        <taxon>Insecta</taxon>
        <taxon>Pterygota</taxon>
        <taxon>Neoptera</taxon>
        <taxon>Endopterygota</taxon>
        <taxon>Lepidoptera</taxon>
        <taxon>Glossata</taxon>
        <taxon>Ditrysia</taxon>
        <taxon>Papilionoidea</taxon>
        <taxon>Pieridae</taxon>
        <taxon>Pierinae</taxon>
        <taxon>Pieris</taxon>
    </lineage>
</organism>
<keyword evidence="11" id="KW-0234">DNA repair</keyword>
<evidence type="ECO:0000313" key="17">
    <source>
        <dbReference type="EMBL" id="CAF4936504.1"/>
    </source>
</evidence>
<dbReference type="SUPFAM" id="SSF57903">
    <property type="entry name" value="FYVE/PHD zinc finger"/>
    <property type="match status" value="1"/>
</dbReference>
<evidence type="ECO:0000256" key="5">
    <source>
        <dbReference type="ARBA" id="ARBA00022763"/>
    </source>
</evidence>
<keyword evidence="6" id="KW-0863">Zinc-finger</keyword>
<dbReference type="EMBL" id="CAJOBZ010000064">
    <property type="protein sequence ID" value="CAF4936504.1"/>
    <property type="molecule type" value="Genomic_DNA"/>
</dbReference>
<dbReference type="GO" id="GO:0008270">
    <property type="term" value="F:zinc ion binding"/>
    <property type="evidence" value="ECO:0007669"/>
    <property type="project" value="UniProtKB-KW"/>
</dbReference>
<evidence type="ECO:0000256" key="9">
    <source>
        <dbReference type="ARBA" id="ARBA00022840"/>
    </source>
</evidence>
<evidence type="ECO:0000256" key="12">
    <source>
        <dbReference type="ARBA" id="ARBA00023242"/>
    </source>
</evidence>
<evidence type="ECO:0000256" key="6">
    <source>
        <dbReference type="ARBA" id="ARBA00022771"/>
    </source>
</evidence>
<feature type="region of interest" description="Disordered" evidence="15">
    <location>
        <begin position="841"/>
        <end position="861"/>
    </location>
</feature>
<comment type="caution">
    <text evidence="17">The sequence shown here is derived from an EMBL/GenBank/DDBJ whole genome shotgun (WGS) entry which is preliminary data.</text>
</comment>